<dbReference type="EMBL" id="BGPR01016412">
    <property type="protein sequence ID" value="GBN72898.1"/>
    <property type="molecule type" value="Genomic_DNA"/>
</dbReference>
<protein>
    <submittedName>
        <fullName evidence="2">Uncharacterized protein</fullName>
    </submittedName>
</protein>
<comment type="caution">
    <text evidence="2">The sequence shown here is derived from an EMBL/GenBank/DDBJ whole genome shotgun (WGS) entry which is preliminary data.</text>
</comment>
<organism evidence="2 3">
    <name type="scientific">Araneus ventricosus</name>
    <name type="common">Orbweaver spider</name>
    <name type="synonym">Epeira ventricosa</name>
    <dbReference type="NCBI Taxonomy" id="182803"/>
    <lineage>
        <taxon>Eukaryota</taxon>
        <taxon>Metazoa</taxon>
        <taxon>Ecdysozoa</taxon>
        <taxon>Arthropoda</taxon>
        <taxon>Chelicerata</taxon>
        <taxon>Arachnida</taxon>
        <taxon>Araneae</taxon>
        <taxon>Araneomorphae</taxon>
        <taxon>Entelegynae</taxon>
        <taxon>Araneoidea</taxon>
        <taxon>Araneidae</taxon>
        <taxon>Araneus</taxon>
    </lineage>
</organism>
<feature type="region of interest" description="Disordered" evidence="1">
    <location>
        <begin position="89"/>
        <end position="116"/>
    </location>
</feature>
<name>A0A4Y2RAX8_ARAVE</name>
<evidence type="ECO:0000313" key="3">
    <source>
        <dbReference type="Proteomes" id="UP000499080"/>
    </source>
</evidence>
<dbReference type="AlphaFoldDB" id="A0A4Y2RAX8"/>
<reference evidence="2 3" key="1">
    <citation type="journal article" date="2019" name="Sci. Rep.">
        <title>Orb-weaving spider Araneus ventricosus genome elucidates the spidroin gene catalogue.</title>
        <authorList>
            <person name="Kono N."/>
            <person name="Nakamura H."/>
            <person name="Ohtoshi R."/>
            <person name="Moran D.A.P."/>
            <person name="Shinohara A."/>
            <person name="Yoshida Y."/>
            <person name="Fujiwara M."/>
            <person name="Mori M."/>
            <person name="Tomita M."/>
            <person name="Arakawa K."/>
        </authorList>
    </citation>
    <scope>NUCLEOTIDE SEQUENCE [LARGE SCALE GENOMIC DNA]</scope>
</reference>
<sequence>MTSDQYTLYLQELQPSLFHTELLFFAVLIPNDPFLPRGCISPTDPVLPGCSLRHADDLRLSFLVARAPPSTGPRAMVIGLAGKSANPNGFGSAPDAIHESQKRCHVQDLPMPSSVS</sequence>
<evidence type="ECO:0000256" key="1">
    <source>
        <dbReference type="SAM" id="MobiDB-lite"/>
    </source>
</evidence>
<proteinExistence type="predicted"/>
<keyword evidence="3" id="KW-1185">Reference proteome</keyword>
<dbReference type="Proteomes" id="UP000499080">
    <property type="component" value="Unassembled WGS sequence"/>
</dbReference>
<gene>
    <name evidence="2" type="ORF">AVEN_218543_1</name>
</gene>
<accession>A0A4Y2RAX8</accession>
<feature type="compositionally biased region" description="Basic and acidic residues" evidence="1">
    <location>
        <begin position="96"/>
        <end position="106"/>
    </location>
</feature>
<evidence type="ECO:0000313" key="2">
    <source>
        <dbReference type="EMBL" id="GBN72898.1"/>
    </source>
</evidence>